<dbReference type="EMBL" id="KB454488">
    <property type="protein sequence ID" value="EME32099.1"/>
    <property type="molecule type" value="Genomic_DNA"/>
</dbReference>
<reference evidence="4" key="1">
    <citation type="journal article" date="2013" name="Science">
        <title>Gene transfer from bacteria and archaea facilitated evolution of an extremophilic eukaryote.</title>
        <authorList>
            <person name="Schonknecht G."/>
            <person name="Chen W.H."/>
            <person name="Ternes C.M."/>
            <person name="Barbier G.G."/>
            <person name="Shrestha R.P."/>
            <person name="Stanke M."/>
            <person name="Brautigam A."/>
            <person name="Baker B.J."/>
            <person name="Banfield J.F."/>
            <person name="Garavito R.M."/>
            <person name="Carr K."/>
            <person name="Wilkerson C."/>
            <person name="Rensing S.A."/>
            <person name="Gagneul D."/>
            <person name="Dickenson N.E."/>
            <person name="Oesterhelt C."/>
            <person name="Lercher M.J."/>
            <person name="Weber A.P."/>
        </authorList>
    </citation>
    <scope>NUCLEOTIDE SEQUENCE [LARGE SCALE GENOMIC DNA]</scope>
    <source>
        <strain evidence="4">074W</strain>
    </source>
</reference>
<feature type="coiled-coil region" evidence="1">
    <location>
        <begin position="178"/>
        <end position="205"/>
    </location>
</feature>
<feature type="region of interest" description="Disordered" evidence="2">
    <location>
        <begin position="224"/>
        <end position="248"/>
    </location>
</feature>
<evidence type="ECO:0000313" key="4">
    <source>
        <dbReference type="Proteomes" id="UP000030680"/>
    </source>
</evidence>
<name>M2Y8D2_GALSU</name>
<accession>M2Y8D2</accession>
<dbReference type="Proteomes" id="UP000030680">
    <property type="component" value="Unassembled WGS sequence"/>
</dbReference>
<feature type="region of interest" description="Disordered" evidence="2">
    <location>
        <begin position="427"/>
        <end position="447"/>
    </location>
</feature>
<sequence length="690" mass="78656">MEKDDDTCTPFAEEAANLIAETLHVYDRIKQLGGIDNNIDTNLSSLLLTEGLDQFVAANLQERDETYESRRIAFFDSSDESSSVSTTNTTILNVPASANALNSQVSCSYQHKDESVERTTCKESSHSVCSHNKVQEEVIEVEDSHSLQNISRDSSHLLIHHRPEGFAKRKKERKGWTRQSLKSILRNLKEVLNSMEEKVVGYESEPLHSHKGENKDLLVLKRPKKEQNKHVSSLANDRSFSEGRDRMTSHRKELSTSISYATIENMSTQWLDNNYDSKESLLNDLQSITKFFLRTLRSDWKDVLPSGLSADKLLEKSHWSPKELFHVLTLSIQFLCGRSAAISERESCLEAEMRRLEEFERQLDVREAAVMNKERSYSGDSTKKTGSQQIQNGCETVRQFEDGKRCHSETLKKQTVAYLSIPASELTSERNNLRDSEESSRVGIESHRQLTDLRSRIRTAEHRLKKVCRHLTRSGKDRVPSTYSGPESSLSGCEEASAFSCAQSSMQSKNSMHNELEELRTELLQHYSALQNSLTEALKNISNRIEEQRIHPPFAIDTEKLEKKEGTMETYENHSMSMLRNIESSSCCLDTPSLLDALSATEREWIRRLEVLKAIISQNRQCKQDFIETIPKLTGEACGDITNTQKWNDFIIAFVRENEALDVYWKRALDSIPEQLEHTSASETALSDKV</sequence>
<keyword evidence="1" id="KW-0175">Coiled coil</keyword>
<dbReference type="OrthoDB" id="10382608at2759"/>
<feature type="compositionally biased region" description="Basic and acidic residues" evidence="2">
    <location>
        <begin position="239"/>
        <end position="248"/>
    </location>
</feature>
<feature type="coiled-coil region" evidence="1">
    <location>
        <begin position="502"/>
        <end position="533"/>
    </location>
</feature>
<dbReference type="RefSeq" id="XP_005708619.1">
    <property type="nucleotide sequence ID" value="XM_005708562.1"/>
</dbReference>
<evidence type="ECO:0000313" key="3">
    <source>
        <dbReference type="EMBL" id="EME32099.1"/>
    </source>
</evidence>
<dbReference type="KEGG" id="gsl:Gasu_08420"/>
<protein>
    <submittedName>
        <fullName evidence="3">Uncharacterized protein</fullName>
    </submittedName>
</protein>
<keyword evidence="4" id="KW-1185">Reference proteome</keyword>
<organism evidence="3 4">
    <name type="scientific">Galdieria sulphuraria</name>
    <name type="common">Red alga</name>
    <dbReference type="NCBI Taxonomy" id="130081"/>
    <lineage>
        <taxon>Eukaryota</taxon>
        <taxon>Rhodophyta</taxon>
        <taxon>Bangiophyceae</taxon>
        <taxon>Galdieriales</taxon>
        <taxon>Galdieriaceae</taxon>
        <taxon>Galdieria</taxon>
    </lineage>
</organism>
<feature type="coiled-coil region" evidence="1">
    <location>
        <begin position="349"/>
        <end position="376"/>
    </location>
</feature>
<gene>
    <name evidence="3" type="ORF">Gasu_08420</name>
</gene>
<proteinExistence type="predicted"/>
<evidence type="ECO:0000256" key="1">
    <source>
        <dbReference type="SAM" id="Coils"/>
    </source>
</evidence>
<dbReference type="GeneID" id="17090699"/>
<dbReference type="Gramene" id="EME32099">
    <property type="protein sequence ID" value="EME32099"/>
    <property type="gene ID" value="Gasu_08420"/>
</dbReference>
<evidence type="ECO:0000256" key="2">
    <source>
        <dbReference type="SAM" id="MobiDB-lite"/>
    </source>
</evidence>
<dbReference type="AlphaFoldDB" id="M2Y8D2"/>